<dbReference type="AlphaFoldDB" id="A0A7Z3H1W3"/>
<gene>
    <name evidence="2" type="ORF">C6Y56_24530</name>
</gene>
<name>A0A7Z3H1W3_PSEFL</name>
<evidence type="ECO:0000313" key="3">
    <source>
        <dbReference type="Proteomes" id="UP000501669"/>
    </source>
</evidence>
<sequence length="270" mass="30008">MYLLGEQSAQADALINHLQSLPAQWLEGLEPCGPPLEFEATDDLLARLPDDQLFLLTQGVINGRLCGRGLFYWHEGDLIGLQQGPGWADCSLYADNPLTLRPYHRSDLFQHVYGDFSRSEQFLRYLLGQMALLAHAVAEFKPREFRSTNGFKRVEAGDVLIREGDVADHVFVIIEGHAEAFVNGHKVGDVPKDEIFGAMAVFTGEPRNATVIARQASTVMLIPGDQFLSMTRSNPKIAHSLIESMARRIDELNKQLTGSNSQVTPVYTGR</sequence>
<reference evidence="2 3" key="1">
    <citation type="submission" date="2018-03" db="EMBL/GenBank/DDBJ databases">
        <title>Complete genome sequence of Pseudomonas fluorescens sp. G7.</title>
        <authorList>
            <person name="Gao C.-H."/>
            <person name="Li Z."/>
            <person name="Cai P."/>
        </authorList>
    </citation>
    <scope>NUCLEOTIDE SEQUENCE [LARGE SCALE GENOMIC DNA]</scope>
    <source>
        <strain evidence="2 3">G7</strain>
    </source>
</reference>
<dbReference type="GO" id="GO:0003700">
    <property type="term" value="F:DNA-binding transcription factor activity"/>
    <property type="evidence" value="ECO:0007669"/>
    <property type="project" value="TreeGrafter"/>
</dbReference>
<dbReference type="Gene3D" id="2.60.120.10">
    <property type="entry name" value="Jelly Rolls"/>
    <property type="match status" value="1"/>
</dbReference>
<dbReference type="SMART" id="SM00100">
    <property type="entry name" value="cNMP"/>
    <property type="match status" value="1"/>
</dbReference>
<dbReference type="PROSITE" id="PS50042">
    <property type="entry name" value="CNMP_BINDING_3"/>
    <property type="match status" value="1"/>
</dbReference>
<protein>
    <submittedName>
        <fullName evidence="2">cAMP-binding protein</fullName>
    </submittedName>
</protein>
<dbReference type="InterPro" id="IPR018490">
    <property type="entry name" value="cNMP-bd_dom_sf"/>
</dbReference>
<dbReference type="PANTHER" id="PTHR24567:SF74">
    <property type="entry name" value="HTH-TYPE TRANSCRIPTIONAL REGULATOR ARCR"/>
    <property type="match status" value="1"/>
</dbReference>
<evidence type="ECO:0000259" key="1">
    <source>
        <dbReference type="PROSITE" id="PS50042"/>
    </source>
</evidence>
<dbReference type="InterPro" id="IPR000595">
    <property type="entry name" value="cNMP-bd_dom"/>
</dbReference>
<feature type="domain" description="Cyclic nucleotide-binding" evidence="1">
    <location>
        <begin position="151"/>
        <end position="248"/>
    </location>
</feature>
<dbReference type="Pfam" id="PF00027">
    <property type="entry name" value="cNMP_binding"/>
    <property type="match status" value="1"/>
</dbReference>
<dbReference type="EMBL" id="CP027561">
    <property type="protein sequence ID" value="QJP97585.1"/>
    <property type="molecule type" value="Genomic_DNA"/>
</dbReference>
<dbReference type="InterPro" id="IPR050397">
    <property type="entry name" value="Env_Response_Regulators"/>
</dbReference>
<dbReference type="CDD" id="cd00038">
    <property type="entry name" value="CAP_ED"/>
    <property type="match status" value="1"/>
</dbReference>
<dbReference type="PANTHER" id="PTHR24567">
    <property type="entry name" value="CRP FAMILY TRANSCRIPTIONAL REGULATORY PROTEIN"/>
    <property type="match status" value="1"/>
</dbReference>
<organism evidence="2 3">
    <name type="scientific">Pseudomonas fluorescens</name>
    <dbReference type="NCBI Taxonomy" id="294"/>
    <lineage>
        <taxon>Bacteria</taxon>
        <taxon>Pseudomonadati</taxon>
        <taxon>Pseudomonadota</taxon>
        <taxon>Gammaproteobacteria</taxon>
        <taxon>Pseudomonadales</taxon>
        <taxon>Pseudomonadaceae</taxon>
        <taxon>Pseudomonas</taxon>
    </lineage>
</organism>
<accession>A0A7Z3H1W3</accession>
<dbReference type="InterPro" id="IPR014710">
    <property type="entry name" value="RmlC-like_jellyroll"/>
</dbReference>
<evidence type="ECO:0000313" key="2">
    <source>
        <dbReference type="EMBL" id="QJP97585.1"/>
    </source>
</evidence>
<dbReference type="Proteomes" id="UP000501669">
    <property type="component" value="Chromosome"/>
</dbReference>
<dbReference type="GO" id="GO:0005829">
    <property type="term" value="C:cytosol"/>
    <property type="evidence" value="ECO:0007669"/>
    <property type="project" value="TreeGrafter"/>
</dbReference>
<dbReference type="PROSITE" id="PS00888">
    <property type="entry name" value="CNMP_BINDING_1"/>
    <property type="match status" value="1"/>
</dbReference>
<dbReference type="InterPro" id="IPR018488">
    <property type="entry name" value="cNMP-bd_CS"/>
</dbReference>
<dbReference type="PRINTS" id="PR00103">
    <property type="entry name" value="CAMPKINASE"/>
</dbReference>
<dbReference type="SUPFAM" id="SSF51206">
    <property type="entry name" value="cAMP-binding domain-like"/>
    <property type="match status" value="1"/>
</dbReference>
<proteinExistence type="predicted"/>
<dbReference type="RefSeq" id="WP_169431938.1">
    <property type="nucleotide sequence ID" value="NZ_CP027561.1"/>
</dbReference>